<gene>
    <name evidence="3" type="ORF">NCTC13456_01733</name>
</gene>
<evidence type="ECO:0000313" key="3">
    <source>
        <dbReference type="EMBL" id="STD55753.1"/>
    </source>
</evidence>
<feature type="region of interest" description="Disordered" evidence="1">
    <location>
        <begin position="1"/>
        <end position="27"/>
    </location>
</feature>
<dbReference type="STRING" id="343874.GCA_000805695_01618"/>
<feature type="transmembrane region" description="Helical" evidence="2">
    <location>
        <begin position="47"/>
        <end position="66"/>
    </location>
</feature>
<sequence length="77" mass="8995">MTKPYNPRNPYSNSSYSKRRRREESQRRIQEFRDKGIDVDNTDMTGAYILIGGLFLIILGFIYLIGGSEAVIDWFLM</sequence>
<keyword evidence="2" id="KW-0812">Transmembrane</keyword>
<keyword evidence="2" id="KW-1133">Transmembrane helix</keyword>
<dbReference type="Proteomes" id="UP000254737">
    <property type="component" value="Unassembled WGS sequence"/>
</dbReference>
<evidence type="ECO:0000256" key="1">
    <source>
        <dbReference type="SAM" id="MobiDB-lite"/>
    </source>
</evidence>
<evidence type="ECO:0000256" key="2">
    <source>
        <dbReference type="SAM" id="Phobius"/>
    </source>
</evidence>
<proteinExistence type="predicted"/>
<organism evidence="3 4">
    <name type="scientific">Empedobacter falsenii</name>
    <dbReference type="NCBI Taxonomy" id="343874"/>
    <lineage>
        <taxon>Bacteria</taxon>
        <taxon>Pseudomonadati</taxon>
        <taxon>Bacteroidota</taxon>
        <taxon>Flavobacteriia</taxon>
        <taxon>Flavobacteriales</taxon>
        <taxon>Weeksellaceae</taxon>
        <taxon>Empedobacter</taxon>
    </lineage>
</organism>
<keyword evidence="2" id="KW-0472">Membrane</keyword>
<accession>A0A376G924</accession>
<dbReference type="EMBL" id="UFXS01000001">
    <property type="protein sequence ID" value="STD55753.1"/>
    <property type="molecule type" value="Genomic_DNA"/>
</dbReference>
<dbReference type="AlphaFoldDB" id="A0A376G924"/>
<protein>
    <submittedName>
        <fullName evidence="3">Uncharacterized protein</fullName>
    </submittedName>
</protein>
<reference evidence="3 4" key="1">
    <citation type="submission" date="2018-06" db="EMBL/GenBank/DDBJ databases">
        <authorList>
            <consortium name="Pathogen Informatics"/>
            <person name="Doyle S."/>
        </authorList>
    </citation>
    <scope>NUCLEOTIDE SEQUENCE [LARGE SCALE GENOMIC DNA]</scope>
    <source>
        <strain evidence="3 4">NCTC13456</strain>
    </source>
</reference>
<name>A0A376G924_9FLAO</name>
<feature type="compositionally biased region" description="Low complexity" evidence="1">
    <location>
        <begin position="1"/>
        <end position="16"/>
    </location>
</feature>
<evidence type="ECO:0000313" key="4">
    <source>
        <dbReference type="Proteomes" id="UP000254737"/>
    </source>
</evidence>
<dbReference type="RefSeq" id="WP_038336342.1">
    <property type="nucleotide sequence ID" value="NZ_JSYQ01000023.1"/>
</dbReference>